<dbReference type="Proteomes" id="UP000306918">
    <property type="component" value="Unassembled WGS sequence"/>
</dbReference>
<keyword evidence="3" id="KW-1185">Reference proteome</keyword>
<accession>A0A4V4H0W2</accession>
<gene>
    <name evidence="2" type="ORF">FAM09_15750</name>
</gene>
<dbReference type="Pfam" id="PF14376">
    <property type="entry name" value="Haem_bd"/>
    <property type="match status" value="1"/>
</dbReference>
<evidence type="ECO:0000259" key="1">
    <source>
        <dbReference type="SMART" id="SM01235"/>
    </source>
</evidence>
<evidence type="ECO:0000313" key="3">
    <source>
        <dbReference type="Proteomes" id="UP000306918"/>
    </source>
</evidence>
<comment type="caution">
    <text evidence="2">The sequence shown here is derived from an EMBL/GenBank/DDBJ whole genome shotgun (WGS) entry which is preliminary data.</text>
</comment>
<dbReference type="RefSeq" id="WP_136578092.1">
    <property type="nucleotide sequence ID" value="NZ_STFF01000004.1"/>
</dbReference>
<proteinExistence type="predicted"/>
<feature type="domain" description="Haem-binding" evidence="1">
    <location>
        <begin position="12"/>
        <end position="147"/>
    </location>
</feature>
<organism evidence="2 3">
    <name type="scientific">Niastella caeni</name>
    <dbReference type="NCBI Taxonomy" id="2569763"/>
    <lineage>
        <taxon>Bacteria</taxon>
        <taxon>Pseudomonadati</taxon>
        <taxon>Bacteroidota</taxon>
        <taxon>Chitinophagia</taxon>
        <taxon>Chitinophagales</taxon>
        <taxon>Chitinophagaceae</taxon>
        <taxon>Niastella</taxon>
    </lineage>
</organism>
<evidence type="ECO:0000313" key="2">
    <source>
        <dbReference type="EMBL" id="THU38136.1"/>
    </source>
</evidence>
<dbReference type="InterPro" id="IPR025992">
    <property type="entry name" value="Haem-bd"/>
</dbReference>
<dbReference type="SMART" id="SM01235">
    <property type="entry name" value="Haem_bd"/>
    <property type="match status" value="1"/>
</dbReference>
<protein>
    <submittedName>
        <fullName evidence="2">Cytochrome C</fullName>
    </submittedName>
</protein>
<dbReference type="AlphaFoldDB" id="A0A4V4H0W2"/>
<reference evidence="2 3" key="1">
    <citation type="submission" date="2019-04" db="EMBL/GenBank/DDBJ databases">
        <title>Niastella caeni sp. nov., isolated from activated sludge.</title>
        <authorList>
            <person name="Sheng M."/>
        </authorList>
    </citation>
    <scope>NUCLEOTIDE SEQUENCE [LARGE SCALE GENOMIC DNA]</scope>
    <source>
        <strain evidence="2 3">HX-2-15</strain>
    </source>
</reference>
<sequence>MRKSRRWLLIFLTLFILIQFIRPARNQSGQVLQTDITKTFSVPFKVKTVLEVACYDCHSNNTRYPWYANLQPGGWWLAKHVKEGKEELNFSEFGSYSRRRQITKLRSIENSINDGAMPLSSYTLLHQNARLTSDEKALIVAWVNKIKDSITATY</sequence>
<dbReference type="OrthoDB" id="196738at2"/>
<dbReference type="EMBL" id="STFF01000004">
    <property type="protein sequence ID" value="THU38136.1"/>
    <property type="molecule type" value="Genomic_DNA"/>
</dbReference>
<name>A0A4V4H0W2_9BACT</name>